<dbReference type="InterPro" id="IPR024083">
    <property type="entry name" value="Fumarase/histidase_N"/>
</dbReference>
<dbReference type="CDD" id="cd01359">
    <property type="entry name" value="Argininosuccinate_lyase"/>
    <property type="match status" value="1"/>
</dbReference>
<feature type="compositionally biased region" description="Basic and acidic residues" evidence="8">
    <location>
        <begin position="17"/>
        <end position="27"/>
    </location>
</feature>
<dbReference type="PANTHER" id="PTHR43814:SF1">
    <property type="entry name" value="ARGININOSUCCINATE LYASE"/>
    <property type="match status" value="1"/>
</dbReference>
<dbReference type="PROSITE" id="PS00163">
    <property type="entry name" value="FUMARATE_LYASES"/>
    <property type="match status" value="1"/>
</dbReference>
<evidence type="ECO:0000313" key="11">
    <source>
        <dbReference type="EMBL" id="NKE70531.1"/>
    </source>
</evidence>
<evidence type="ECO:0000256" key="4">
    <source>
        <dbReference type="ARBA" id="ARBA00022571"/>
    </source>
</evidence>
<dbReference type="GO" id="GO:0042450">
    <property type="term" value="P:L-arginine biosynthetic process via ornithine"/>
    <property type="evidence" value="ECO:0007669"/>
    <property type="project" value="UniProtKB-UniRule"/>
</dbReference>
<gene>
    <name evidence="7 11" type="primary">argH</name>
    <name evidence="11" type="ORF">MNODULE_07235</name>
</gene>
<proteinExistence type="inferred from homology"/>
<dbReference type="Pfam" id="PF14698">
    <property type="entry name" value="ASL_C2"/>
    <property type="match status" value="1"/>
</dbReference>
<dbReference type="FunFam" id="1.20.200.10:FF:000002">
    <property type="entry name" value="Argininosuccinate lyase"/>
    <property type="match status" value="1"/>
</dbReference>
<dbReference type="FunFam" id="1.10.275.10:FF:000002">
    <property type="entry name" value="Argininosuccinate lyase"/>
    <property type="match status" value="1"/>
</dbReference>
<evidence type="ECO:0000259" key="9">
    <source>
        <dbReference type="Pfam" id="PF00206"/>
    </source>
</evidence>
<keyword evidence="12" id="KW-1185">Reference proteome</keyword>
<dbReference type="UniPathway" id="UPA00068">
    <property type="reaction ID" value="UER00114"/>
</dbReference>
<keyword evidence="4 7" id="KW-0055">Arginine biosynthesis</keyword>
<dbReference type="PRINTS" id="PR00149">
    <property type="entry name" value="FUMRATELYASE"/>
</dbReference>
<dbReference type="EC" id="4.3.2.1" evidence="3 7"/>
<dbReference type="InterPro" id="IPR008948">
    <property type="entry name" value="L-Aspartase-like"/>
</dbReference>
<comment type="caution">
    <text evidence="11">The sequence shown here is derived from an EMBL/GenBank/DDBJ whole genome shotgun (WGS) entry which is preliminary data.</text>
</comment>
<evidence type="ECO:0000256" key="7">
    <source>
        <dbReference type="HAMAP-Rule" id="MF_00006"/>
    </source>
</evidence>
<dbReference type="GO" id="GO:0004056">
    <property type="term" value="F:argininosuccinate lyase activity"/>
    <property type="evidence" value="ECO:0007669"/>
    <property type="project" value="UniProtKB-UniRule"/>
</dbReference>
<evidence type="ECO:0000256" key="8">
    <source>
        <dbReference type="SAM" id="MobiDB-lite"/>
    </source>
</evidence>
<dbReference type="EMBL" id="VTOW01000001">
    <property type="protein sequence ID" value="NKE70531.1"/>
    <property type="molecule type" value="Genomic_DNA"/>
</dbReference>
<reference evidence="11 12" key="1">
    <citation type="journal article" date="2020" name="Nature">
        <title>Bacterial chemolithoautotrophy via manganese oxidation.</title>
        <authorList>
            <person name="Yu H."/>
            <person name="Leadbetter J.R."/>
        </authorList>
    </citation>
    <scope>NUCLEOTIDE SEQUENCE [LARGE SCALE GENOMIC DNA]</scope>
    <source>
        <strain evidence="11 12">Mn-1</strain>
    </source>
</reference>
<keyword evidence="6 7" id="KW-0456">Lyase</keyword>
<accession>A0A7X6DNK1</accession>
<feature type="region of interest" description="Disordered" evidence="8">
    <location>
        <begin position="1"/>
        <end position="44"/>
    </location>
</feature>
<dbReference type="Gene3D" id="1.10.40.30">
    <property type="entry name" value="Fumarase/aspartase (C-terminal domain)"/>
    <property type="match status" value="1"/>
</dbReference>
<dbReference type="InterPro" id="IPR020557">
    <property type="entry name" value="Fumarate_lyase_CS"/>
</dbReference>
<dbReference type="FunFam" id="1.10.40.30:FF:000001">
    <property type="entry name" value="Argininosuccinate lyase"/>
    <property type="match status" value="1"/>
</dbReference>
<evidence type="ECO:0000313" key="12">
    <source>
        <dbReference type="Proteomes" id="UP000534783"/>
    </source>
</evidence>
<dbReference type="HAMAP" id="MF_00006">
    <property type="entry name" value="Arg_succ_lyase"/>
    <property type="match status" value="1"/>
</dbReference>
<feature type="domain" description="Argininosuccinate lyase C-terminal" evidence="10">
    <location>
        <begin position="411"/>
        <end position="478"/>
    </location>
</feature>
<dbReference type="Gene3D" id="1.10.275.10">
    <property type="entry name" value="Fumarase/aspartase (N-terminal domain)"/>
    <property type="match status" value="1"/>
</dbReference>
<dbReference type="PRINTS" id="PR00145">
    <property type="entry name" value="ARGSUCLYASE"/>
</dbReference>
<comment type="similarity">
    <text evidence="7">Belongs to the lyase 1 family. Argininosuccinate lyase subfamily.</text>
</comment>
<evidence type="ECO:0000256" key="5">
    <source>
        <dbReference type="ARBA" id="ARBA00022605"/>
    </source>
</evidence>
<dbReference type="AlphaFoldDB" id="A0A7X6DNK1"/>
<dbReference type="InterPro" id="IPR000362">
    <property type="entry name" value="Fumarate_lyase_fam"/>
</dbReference>
<dbReference type="Gene3D" id="1.20.200.10">
    <property type="entry name" value="Fumarase/aspartase (Central domain)"/>
    <property type="match status" value="1"/>
</dbReference>
<dbReference type="InterPro" id="IPR022761">
    <property type="entry name" value="Fumarate_lyase_N"/>
</dbReference>
<evidence type="ECO:0000256" key="1">
    <source>
        <dbReference type="ARBA" id="ARBA00000985"/>
    </source>
</evidence>
<comment type="subcellular location">
    <subcellularLocation>
        <location evidence="7">Cytoplasm</location>
    </subcellularLocation>
</comment>
<comment type="pathway">
    <text evidence="2 7">Amino-acid biosynthesis; L-arginine biosynthesis; L-arginine from L-ornithine and carbamoyl phosphate: step 3/3.</text>
</comment>
<dbReference type="SUPFAM" id="SSF48557">
    <property type="entry name" value="L-aspartase-like"/>
    <property type="match status" value="1"/>
</dbReference>
<dbReference type="Pfam" id="PF00206">
    <property type="entry name" value="Lyase_1"/>
    <property type="match status" value="1"/>
</dbReference>
<name>A0A7X6DNK1_9BACT</name>
<evidence type="ECO:0000256" key="3">
    <source>
        <dbReference type="ARBA" id="ARBA00012338"/>
    </source>
</evidence>
<evidence type="ECO:0000256" key="2">
    <source>
        <dbReference type="ARBA" id="ARBA00004941"/>
    </source>
</evidence>
<organism evidence="11 12">
    <name type="scientific">Candidatus Manganitrophus noduliformans</name>
    <dbReference type="NCBI Taxonomy" id="2606439"/>
    <lineage>
        <taxon>Bacteria</taxon>
        <taxon>Pseudomonadati</taxon>
        <taxon>Nitrospirota</taxon>
        <taxon>Nitrospiria</taxon>
        <taxon>Candidatus Troglogloeales</taxon>
        <taxon>Candidatus Manganitrophaceae</taxon>
        <taxon>Candidatus Manganitrophus</taxon>
    </lineage>
</organism>
<comment type="catalytic activity">
    <reaction evidence="1 7">
        <text>2-(N(omega)-L-arginino)succinate = fumarate + L-arginine</text>
        <dbReference type="Rhea" id="RHEA:24020"/>
        <dbReference type="ChEBI" id="CHEBI:29806"/>
        <dbReference type="ChEBI" id="CHEBI:32682"/>
        <dbReference type="ChEBI" id="CHEBI:57472"/>
        <dbReference type="EC" id="4.3.2.1"/>
    </reaction>
</comment>
<keyword evidence="5 7" id="KW-0028">Amino-acid biosynthesis</keyword>
<protein>
    <recommendedName>
        <fullName evidence="3 7">Argininosuccinate lyase</fullName>
        <shortName evidence="7">ASAL</shortName>
        <ecNumber evidence="3 7">4.3.2.1</ecNumber>
    </recommendedName>
    <alternativeName>
        <fullName evidence="7">Arginosuccinase</fullName>
    </alternativeName>
</protein>
<sequence>MARKSKKQGPGARGRGPGRDKARKSLSDKGGQGGVTPVPRPPAPVFTKAWEGRFAEATDPEVERFTSSFSFDRRLYRYDIQGSIAHTEALGRAGLLTEGERDTLIRGLKEIEAEIAAEGDRLQAAAADEDIHMHIERRLVEKVGEVGGKLHTGRSRNDQIALDLRLYLREETRTLLELIRSVQRALVAQAESNLDVVLPGYTHLQRAQPVSLGHQLLAYYEMLERDRGRFIDCLKRIDQMPLGAGALAGNSFGINREVVARALGFSDVTANSLDTVSDRDFIVEFLSAASILMMHLSRWAEDWILWASSEFSFIDLPDRFCTGSSMMPQKKNPDVLELIRGKTGRVYGSLLTLLTLLKGLPLSYNRDLQEDKEPLFNAADTVKSALRLLADLVRQVSFRKERMLEATREGFLLATDLADYLVLKGLPFRQAHKVVGKIVRQSLEERRPMEEWTLAELQTFSPLFKGDVFDSFSLTGSLQRKGGVGGTAPQSIEAEIRKIKRKLKG</sequence>
<evidence type="ECO:0000259" key="10">
    <source>
        <dbReference type="Pfam" id="PF14698"/>
    </source>
</evidence>
<dbReference type="GO" id="GO:0005829">
    <property type="term" value="C:cytosol"/>
    <property type="evidence" value="ECO:0007669"/>
    <property type="project" value="TreeGrafter"/>
</dbReference>
<dbReference type="InterPro" id="IPR029419">
    <property type="entry name" value="Arg_succ_lyase_C"/>
</dbReference>
<dbReference type="NCBIfam" id="TIGR00838">
    <property type="entry name" value="argH"/>
    <property type="match status" value="1"/>
</dbReference>
<keyword evidence="7" id="KW-0963">Cytoplasm</keyword>
<dbReference type="Proteomes" id="UP000534783">
    <property type="component" value="Unassembled WGS sequence"/>
</dbReference>
<dbReference type="InterPro" id="IPR009049">
    <property type="entry name" value="Argininosuccinate_lyase"/>
</dbReference>
<evidence type="ECO:0000256" key="6">
    <source>
        <dbReference type="ARBA" id="ARBA00023239"/>
    </source>
</evidence>
<feature type="domain" description="Fumarate lyase N-terminal" evidence="9">
    <location>
        <begin position="52"/>
        <end position="348"/>
    </location>
</feature>
<dbReference type="PANTHER" id="PTHR43814">
    <property type="entry name" value="ARGININOSUCCINATE LYASE"/>
    <property type="match status" value="1"/>
</dbReference>